<dbReference type="GO" id="GO:0019305">
    <property type="term" value="P:dTDP-rhamnose biosynthetic process"/>
    <property type="evidence" value="ECO:0007669"/>
    <property type="project" value="UniProtKB-UniPathway"/>
</dbReference>
<dbReference type="InterPro" id="IPR005913">
    <property type="entry name" value="dTDP_dehydrorham_reduct"/>
</dbReference>
<evidence type="ECO:0000259" key="7">
    <source>
        <dbReference type="Pfam" id="PF04321"/>
    </source>
</evidence>
<dbReference type="STRING" id="339866.GCA_001418255_00103"/>
<dbReference type="Proteomes" id="UP000183649">
    <property type="component" value="Unassembled WGS sequence"/>
</dbReference>
<dbReference type="CDD" id="cd05254">
    <property type="entry name" value="dTDP_HR_like_SDR_e"/>
    <property type="match status" value="1"/>
</dbReference>
<evidence type="ECO:0000256" key="3">
    <source>
        <dbReference type="ARBA" id="ARBA00012929"/>
    </source>
</evidence>
<accession>A0A0K6HQG3</accession>
<dbReference type="PANTHER" id="PTHR10491">
    <property type="entry name" value="DTDP-4-DEHYDRORHAMNOSE REDUCTASE"/>
    <property type="match status" value="1"/>
</dbReference>
<dbReference type="NCBIfam" id="NF007440">
    <property type="entry name" value="PRK09987.1"/>
    <property type="match status" value="1"/>
</dbReference>
<evidence type="ECO:0000256" key="6">
    <source>
        <dbReference type="RuleBase" id="RU364082"/>
    </source>
</evidence>
<comment type="similarity">
    <text evidence="2 6">Belongs to the dTDP-4-dehydrorhamnose reductase family.</text>
</comment>
<dbReference type="Gene3D" id="3.90.25.10">
    <property type="entry name" value="UDP-galactose 4-epimerase, domain 1"/>
    <property type="match status" value="1"/>
</dbReference>
<dbReference type="InterPro" id="IPR029903">
    <property type="entry name" value="RmlD-like-bd"/>
</dbReference>
<dbReference type="AlphaFoldDB" id="A0A0K6HQG3"/>
<feature type="domain" description="RmlD-like substrate binding" evidence="7">
    <location>
        <begin position="5"/>
        <end position="298"/>
    </location>
</feature>
<keyword evidence="6" id="KW-0560">Oxidoreductase</keyword>
<dbReference type="InterPro" id="IPR036291">
    <property type="entry name" value="NAD(P)-bd_dom_sf"/>
</dbReference>
<organism evidence="8 9">
    <name type="scientific">Thiomonas bhubaneswarensis</name>
    <dbReference type="NCBI Taxonomy" id="339866"/>
    <lineage>
        <taxon>Bacteria</taxon>
        <taxon>Pseudomonadati</taxon>
        <taxon>Pseudomonadota</taxon>
        <taxon>Betaproteobacteria</taxon>
        <taxon>Burkholderiales</taxon>
        <taxon>Thiomonas</taxon>
    </lineage>
</organism>
<dbReference type="Pfam" id="PF04321">
    <property type="entry name" value="RmlD_sub_bind"/>
    <property type="match status" value="1"/>
</dbReference>
<dbReference type="EC" id="1.1.1.133" evidence="3 6"/>
<dbReference type="Gene3D" id="3.40.50.720">
    <property type="entry name" value="NAD(P)-binding Rossmann-like Domain"/>
    <property type="match status" value="1"/>
</dbReference>
<comment type="catalytic activity">
    <reaction evidence="5 6">
        <text>dTDP-beta-L-rhamnose + NADP(+) = dTDP-4-dehydro-beta-L-rhamnose + NADPH + H(+)</text>
        <dbReference type="Rhea" id="RHEA:21796"/>
        <dbReference type="ChEBI" id="CHEBI:15378"/>
        <dbReference type="ChEBI" id="CHEBI:57510"/>
        <dbReference type="ChEBI" id="CHEBI:57783"/>
        <dbReference type="ChEBI" id="CHEBI:58349"/>
        <dbReference type="ChEBI" id="CHEBI:62830"/>
        <dbReference type="EC" id="1.1.1.133"/>
    </reaction>
</comment>
<dbReference type="OrthoDB" id="9803892at2"/>
<dbReference type="UniPathway" id="UPA00124"/>
<evidence type="ECO:0000256" key="4">
    <source>
        <dbReference type="ARBA" id="ARBA00017099"/>
    </source>
</evidence>
<protein>
    <recommendedName>
        <fullName evidence="4 6">dTDP-4-dehydrorhamnose reductase</fullName>
        <ecNumber evidence="3 6">1.1.1.133</ecNumber>
    </recommendedName>
</protein>
<dbReference type="RefSeq" id="WP_055449078.1">
    <property type="nucleotide sequence ID" value="NZ_CYHF01000001.1"/>
</dbReference>
<keyword evidence="9" id="KW-1185">Reference proteome</keyword>
<dbReference type="NCBIfam" id="TIGR01214">
    <property type="entry name" value="rmlD"/>
    <property type="match status" value="1"/>
</dbReference>
<dbReference type="PANTHER" id="PTHR10491:SF4">
    <property type="entry name" value="METHIONINE ADENOSYLTRANSFERASE 2 SUBUNIT BETA"/>
    <property type="match status" value="1"/>
</dbReference>
<evidence type="ECO:0000256" key="1">
    <source>
        <dbReference type="ARBA" id="ARBA00004781"/>
    </source>
</evidence>
<dbReference type="GO" id="GO:0008831">
    <property type="term" value="F:dTDP-4-dehydrorhamnose reductase activity"/>
    <property type="evidence" value="ECO:0007669"/>
    <property type="project" value="UniProtKB-EC"/>
</dbReference>
<dbReference type="SUPFAM" id="SSF51735">
    <property type="entry name" value="NAD(P)-binding Rossmann-fold domains"/>
    <property type="match status" value="1"/>
</dbReference>
<comment type="cofactor">
    <cofactor evidence="6">
        <name>Mg(2+)</name>
        <dbReference type="ChEBI" id="CHEBI:18420"/>
    </cofactor>
    <text evidence="6">Binds 1 Mg(2+) ion per monomer.</text>
</comment>
<evidence type="ECO:0000313" key="8">
    <source>
        <dbReference type="EMBL" id="CUA93099.1"/>
    </source>
</evidence>
<dbReference type="EMBL" id="CYHF01000001">
    <property type="protein sequence ID" value="CUA93099.1"/>
    <property type="molecule type" value="Genomic_DNA"/>
</dbReference>
<comment type="function">
    <text evidence="6">Catalyzes the reduction of dTDP-6-deoxy-L-lyxo-4-hexulose to yield dTDP-L-rhamnose.</text>
</comment>
<name>A0A0K6HQG3_9BURK</name>
<proteinExistence type="inferred from homology"/>
<reference evidence="9" key="1">
    <citation type="submission" date="2015-08" db="EMBL/GenBank/DDBJ databases">
        <authorList>
            <person name="Varghese N."/>
        </authorList>
    </citation>
    <scope>NUCLEOTIDE SEQUENCE [LARGE SCALE GENOMIC DNA]</scope>
    <source>
        <strain evidence="9">DSM 18181</strain>
    </source>
</reference>
<evidence type="ECO:0000256" key="5">
    <source>
        <dbReference type="ARBA" id="ARBA00048200"/>
    </source>
</evidence>
<sequence>MNTPRLLLLGADGQVGWELRRALLPLGEVLPMTRAQADLADLDGLRALLARQQPDVIVNAAAYTAVDKAETEAELAQRINAAAPQVLADHAAQTGAWLVHYSTDYVFDGTNAAAYAETDAPKPQSAYGRSKLAGEEAIAASGCRHLILRTSWVYAARGSNFAKTMLRLAAERDSLRVVADQIGAPTSAELIADTTALMLHLLRSDAALAQRASGLYHLTAQGSTSWHGYAQFVLAQAAARGMALRCTPDAVQPISTAEFPLPAPRPANSRLACDKLQATFGLTLPPWQTQVQRLIDELPA</sequence>
<keyword evidence="6" id="KW-0521">NADP</keyword>
<gene>
    <name evidence="8" type="ORF">Ga0061069_101104</name>
</gene>
<evidence type="ECO:0000313" key="9">
    <source>
        <dbReference type="Proteomes" id="UP000183649"/>
    </source>
</evidence>
<evidence type="ECO:0000256" key="2">
    <source>
        <dbReference type="ARBA" id="ARBA00010944"/>
    </source>
</evidence>
<dbReference type="GO" id="GO:0005829">
    <property type="term" value="C:cytosol"/>
    <property type="evidence" value="ECO:0007669"/>
    <property type="project" value="TreeGrafter"/>
</dbReference>
<comment type="pathway">
    <text evidence="1 6">Carbohydrate biosynthesis; dTDP-L-rhamnose biosynthesis.</text>
</comment>